<dbReference type="InterPro" id="IPR012340">
    <property type="entry name" value="NA-bd_OB-fold"/>
</dbReference>
<dbReference type="SUPFAM" id="SSF50249">
    <property type="entry name" value="Nucleic acid-binding proteins"/>
    <property type="match status" value="2"/>
</dbReference>
<dbReference type="PANTHER" id="PTHR10917:SF0">
    <property type="entry name" value="DNA-DIRECTED RNA POLYMERASES I, II, AND III SUBUNIT RPABC3"/>
    <property type="match status" value="1"/>
</dbReference>
<dbReference type="OrthoDB" id="20018at2759"/>
<gene>
    <name evidence="4" type="primary">RPB8_2</name>
    <name evidence="4" type="ORF">IWQ60_006170</name>
</gene>
<keyword evidence="3" id="KW-0539">Nucleus</keyword>
<keyword evidence="4" id="KW-0240">DNA-directed RNA polymerase</keyword>
<sequence length="177" mass="19268">MEKKDAILFSDIFDCNDIDKDGKHFDRVSRLNARSENHMMDLTLDYNLELYPMEIGDKFSLVLASTLSLDGTEGGSGAAGASSGGAGASAGAGGAKGSGATMGSVKADTWRPNRNERSLADEYDYVMYGKVYRYDDAEGNNVAVFVSFGGLLMRLEGEYRHLQNVTVGEHVYLLMRK</sequence>
<evidence type="ECO:0000256" key="2">
    <source>
        <dbReference type="ARBA" id="ARBA00008912"/>
    </source>
</evidence>
<protein>
    <submittedName>
        <fullName evidence="4">DNA-directed RNA polymerases I, II, and III subunit RPABC3</fullName>
    </submittedName>
</protein>
<dbReference type="Proteomes" id="UP001150569">
    <property type="component" value="Unassembled WGS sequence"/>
</dbReference>
<evidence type="ECO:0000256" key="3">
    <source>
        <dbReference type="ARBA" id="ARBA00023242"/>
    </source>
</evidence>
<dbReference type="EMBL" id="JANBPT010000362">
    <property type="protein sequence ID" value="KAJ1922969.1"/>
    <property type="molecule type" value="Genomic_DNA"/>
</dbReference>
<dbReference type="Gene3D" id="2.40.50.140">
    <property type="entry name" value="Nucleic acid-binding proteins"/>
    <property type="match status" value="1"/>
</dbReference>
<dbReference type="GO" id="GO:0005666">
    <property type="term" value="C:RNA polymerase III complex"/>
    <property type="evidence" value="ECO:0007669"/>
    <property type="project" value="TreeGrafter"/>
</dbReference>
<dbReference type="GO" id="GO:0005665">
    <property type="term" value="C:RNA polymerase II, core complex"/>
    <property type="evidence" value="ECO:0007669"/>
    <property type="project" value="TreeGrafter"/>
</dbReference>
<proteinExistence type="inferred from homology"/>
<dbReference type="GO" id="GO:0006351">
    <property type="term" value="P:DNA-templated transcription"/>
    <property type="evidence" value="ECO:0007669"/>
    <property type="project" value="InterPro"/>
</dbReference>
<comment type="similarity">
    <text evidence="2">Belongs to the eukaryotic RPB8 RNA polymerase subunit family.</text>
</comment>
<keyword evidence="4" id="KW-0804">Transcription</keyword>
<dbReference type="InterPro" id="IPR005570">
    <property type="entry name" value="RPABC3"/>
</dbReference>
<dbReference type="PANTHER" id="PTHR10917">
    <property type="entry name" value="DNA-DIRECTED RNA POLYMERASES I, II, AND III SUBUNIT RPABC3"/>
    <property type="match status" value="1"/>
</dbReference>
<dbReference type="FunFam" id="2.40.50.140:FF:000191">
    <property type="entry name" value="DNA-directed RNA polymerases I, II, and III subunit RPABC3"/>
    <property type="match status" value="1"/>
</dbReference>
<comment type="caution">
    <text evidence="4">The sequence shown here is derived from an EMBL/GenBank/DDBJ whole genome shotgun (WGS) entry which is preliminary data.</text>
</comment>
<dbReference type="Pfam" id="PF03870">
    <property type="entry name" value="RNA_pol_Rpb8"/>
    <property type="match status" value="1"/>
</dbReference>
<comment type="subcellular location">
    <subcellularLocation>
        <location evidence="1">Nucleus</location>
    </subcellularLocation>
</comment>
<organism evidence="4 5">
    <name type="scientific">Tieghemiomyces parasiticus</name>
    <dbReference type="NCBI Taxonomy" id="78921"/>
    <lineage>
        <taxon>Eukaryota</taxon>
        <taxon>Fungi</taxon>
        <taxon>Fungi incertae sedis</taxon>
        <taxon>Zoopagomycota</taxon>
        <taxon>Kickxellomycotina</taxon>
        <taxon>Dimargaritomycetes</taxon>
        <taxon>Dimargaritales</taxon>
        <taxon>Dimargaritaceae</taxon>
        <taxon>Tieghemiomyces</taxon>
    </lineage>
</organism>
<name>A0A9W8ADH1_9FUNG</name>
<dbReference type="PIRSF" id="PIRSF000779">
    <property type="entry name" value="RNA_pol_Rpb8"/>
    <property type="match status" value="1"/>
</dbReference>
<dbReference type="GO" id="GO:0005736">
    <property type="term" value="C:RNA polymerase I complex"/>
    <property type="evidence" value="ECO:0007669"/>
    <property type="project" value="TreeGrafter"/>
</dbReference>
<reference evidence="4" key="1">
    <citation type="submission" date="2022-07" db="EMBL/GenBank/DDBJ databases">
        <title>Phylogenomic reconstructions and comparative analyses of Kickxellomycotina fungi.</title>
        <authorList>
            <person name="Reynolds N.K."/>
            <person name="Stajich J.E."/>
            <person name="Barry K."/>
            <person name="Grigoriev I.V."/>
            <person name="Crous P."/>
            <person name="Smith M.E."/>
        </authorList>
    </citation>
    <scope>NUCLEOTIDE SEQUENCE</scope>
    <source>
        <strain evidence="4">RSA 861</strain>
    </source>
</reference>
<dbReference type="GO" id="GO:0003899">
    <property type="term" value="F:DNA-directed RNA polymerase activity"/>
    <property type="evidence" value="ECO:0007669"/>
    <property type="project" value="InterPro"/>
</dbReference>
<dbReference type="AlphaFoldDB" id="A0A9W8ADH1"/>
<dbReference type="SMART" id="SM00658">
    <property type="entry name" value="RPOL8c"/>
    <property type="match status" value="1"/>
</dbReference>
<evidence type="ECO:0000313" key="5">
    <source>
        <dbReference type="Proteomes" id="UP001150569"/>
    </source>
</evidence>
<keyword evidence="5" id="KW-1185">Reference proteome</keyword>
<evidence type="ECO:0000256" key="1">
    <source>
        <dbReference type="ARBA" id="ARBA00004123"/>
    </source>
</evidence>
<evidence type="ECO:0000313" key="4">
    <source>
        <dbReference type="EMBL" id="KAJ1922969.1"/>
    </source>
</evidence>
<accession>A0A9W8ADH1</accession>